<keyword evidence="9 12" id="KW-0472">Membrane</keyword>
<evidence type="ECO:0000256" key="4">
    <source>
        <dbReference type="ARBA" id="ARBA00022475"/>
    </source>
</evidence>
<evidence type="ECO:0000313" key="14">
    <source>
        <dbReference type="EMBL" id="AKF92850.1"/>
    </source>
</evidence>
<evidence type="ECO:0000256" key="5">
    <source>
        <dbReference type="ARBA" id="ARBA00022692"/>
    </source>
</evidence>
<gene>
    <name evidence="12" type="primary">corA</name>
    <name evidence="14" type="ORF">EX87_03620</name>
</gene>
<dbReference type="GO" id="GO:0015095">
    <property type="term" value="F:magnesium ion transmembrane transporter activity"/>
    <property type="evidence" value="ECO:0007669"/>
    <property type="project" value="UniProtKB-UniRule"/>
</dbReference>
<feature type="transmembrane region" description="Helical" evidence="12">
    <location>
        <begin position="285"/>
        <end position="305"/>
    </location>
</feature>
<evidence type="ECO:0000256" key="6">
    <source>
        <dbReference type="ARBA" id="ARBA00022842"/>
    </source>
</evidence>
<dbReference type="GO" id="GO:0050897">
    <property type="term" value="F:cobalt ion binding"/>
    <property type="evidence" value="ECO:0007669"/>
    <property type="project" value="TreeGrafter"/>
</dbReference>
<keyword evidence="6 12" id="KW-0460">Magnesium</keyword>
<keyword evidence="4 12" id="KW-1003">Cell membrane</keyword>
<keyword evidence="5 12" id="KW-0812">Transmembrane</keyword>
<dbReference type="SUPFAM" id="SSF144083">
    <property type="entry name" value="Magnesium transport protein CorA, transmembrane region"/>
    <property type="match status" value="1"/>
</dbReference>
<dbReference type="PANTHER" id="PTHR46494">
    <property type="entry name" value="CORA FAMILY METAL ION TRANSPORTER (EUROFUNG)"/>
    <property type="match status" value="1"/>
</dbReference>
<dbReference type="FunFam" id="1.20.58.340:FF:000004">
    <property type="entry name" value="Magnesium transport protein CorA"/>
    <property type="match status" value="1"/>
</dbReference>
<protein>
    <recommendedName>
        <fullName evidence="12">Magnesium transport protein CorA</fullName>
    </recommendedName>
</protein>
<dbReference type="InterPro" id="IPR002523">
    <property type="entry name" value="MgTranspt_CorA/ZnTranspt_ZntB"/>
</dbReference>
<evidence type="ECO:0000256" key="12">
    <source>
        <dbReference type="RuleBase" id="RU362010"/>
    </source>
</evidence>
<dbReference type="GO" id="GO:0005886">
    <property type="term" value="C:plasma membrane"/>
    <property type="evidence" value="ECO:0007669"/>
    <property type="project" value="UniProtKB-SubCell"/>
</dbReference>
<evidence type="ECO:0000256" key="13">
    <source>
        <dbReference type="SAM" id="Coils"/>
    </source>
</evidence>
<dbReference type="PANTHER" id="PTHR46494:SF1">
    <property type="entry name" value="CORA FAMILY METAL ION TRANSPORTER (EUROFUNG)"/>
    <property type="match status" value="1"/>
</dbReference>
<feature type="coiled-coil region" evidence="13">
    <location>
        <begin position="138"/>
        <end position="165"/>
    </location>
</feature>
<dbReference type="InterPro" id="IPR045861">
    <property type="entry name" value="CorA_cytoplasmic_dom"/>
</dbReference>
<organism evidence="14">
    <name type="scientific">Brevibacillus laterosporus</name>
    <name type="common">Bacillus laterosporus</name>
    <dbReference type="NCBI Taxonomy" id="1465"/>
    <lineage>
        <taxon>Bacteria</taxon>
        <taxon>Bacillati</taxon>
        <taxon>Bacillota</taxon>
        <taxon>Bacilli</taxon>
        <taxon>Bacillales</taxon>
        <taxon>Paenibacillaceae</taxon>
        <taxon>Brevibacillus</taxon>
    </lineage>
</organism>
<reference evidence="14" key="1">
    <citation type="submission" date="2015-03" db="EMBL/GenBank/DDBJ databases">
        <title>MIGS Cultured Bacterial/Archaeal sample from Brevibacillus laterosporus.</title>
        <authorList>
            <person name="Zeng D."/>
            <person name="Zhu L."/>
            <person name="Dong G."/>
            <person name="Ye W."/>
            <person name="Ren D."/>
            <person name="Wu L."/>
            <person name="Xu J."/>
            <person name="Li G."/>
            <person name="Guo L."/>
        </authorList>
    </citation>
    <scope>NUCLEOTIDE SEQUENCE</scope>
    <source>
        <strain evidence="14">B9</strain>
    </source>
</reference>
<comment type="similarity">
    <text evidence="2 12">Belongs to the CorA metal ion transporter (MIT) (TC 1.A.35) family.</text>
</comment>
<dbReference type="EMBL" id="CP011074">
    <property type="protein sequence ID" value="AKF92850.1"/>
    <property type="molecule type" value="Genomic_DNA"/>
</dbReference>
<feature type="transmembrane region" description="Helical" evidence="12">
    <location>
        <begin position="253"/>
        <end position="273"/>
    </location>
</feature>
<evidence type="ECO:0000256" key="10">
    <source>
        <dbReference type="ARBA" id="ARBA00034269"/>
    </source>
</evidence>
<comment type="function">
    <text evidence="11">Mediates influx of magnesium ions. Alternates between open and closed states. Activated by low cytoplasmic Mg(2+) levels. Inactive when cytoplasmic Mg(2+) levels are high.</text>
</comment>
<dbReference type="Pfam" id="PF01544">
    <property type="entry name" value="CorA"/>
    <property type="match status" value="1"/>
</dbReference>
<dbReference type="AlphaFoldDB" id="A0A0F7BYZ8"/>
<dbReference type="Gene3D" id="1.20.58.340">
    <property type="entry name" value="Magnesium transport protein CorA, transmembrane region"/>
    <property type="match status" value="2"/>
</dbReference>
<proteinExistence type="inferred from homology"/>
<keyword evidence="13" id="KW-0175">Coiled coil</keyword>
<keyword evidence="8 12" id="KW-0406">Ion transport</keyword>
<accession>A0A0F7BYZ8</accession>
<keyword evidence="3 12" id="KW-0813">Transport</keyword>
<evidence type="ECO:0000256" key="9">
    <source>
        <dbReference type="ARBA" id="ARBA00023136"/>
    </source>
</evidence>
<dbReference type="GO" id="GO:0000287">
    <property type="term" value="F:magnesium ion binding"/>
    <property type="evidence" value="ECO:0007669"/>
    <property type="project" value="TreeGrafter"/>
</dbReference>
<dbReference type="InterPro" id="IPR004488">
    <property type="entry name" value="Mg/Co-transport_prot_CorA"/>
</dbReference>
<dbReference type="Gene3D" id="3.30.460.20">
    <property type="entry name" value="CorA soluble domain-like"/>
    <property type="match status" value="1"/>
</dbReference>
<comment type="subcellular location">
    <subcellularLocation>
        <location evidence="1">Cell membrane</location>
        <topology evidence="1">Multi-pass membrane protein</topology>
    </subcellularLocation>
    <subcellularLocation>
        <location evidence="12">Membrane</location>
        <topology evidence="12">Multi-pass membrane protein</topology>
    </subcellularLocation>
</comment>
<evidence type="ECO:0000256" key="11">
    <source>
        <dbReference type="ARBA" id="ARBA00045497"/>
    </source>
</evidence>
<evidence type="ECO:0000256" key="3">
    <source>
        <dbReference type="ARBA" id="ARBA00022448"/>
    </source>
</evidence>
<dbReference type="SUPFAM" id="SSF143865">
    <property type="entry name" value="CorA soluble domain-like"/>
    <property type="match status" value="1"/>
</dbReference>
<evidence type="ECO:0000256" key="1">
    <source>
        <dbReference type="ARBA" id="ARBA00004651"/>
    </source>
</evidence>
<dbReference type="GO" id="GO:0015087">
    <property type="term" value="F:cobalt ion transmembrane transporter activity"/>
    <property type="evidence" value="ECO:0007669"/>
    <property type="project" value="UniProtKB-UniRule"/>
</dbReference>
<dbReference type="RefSeq" id="WP_031411531.1">
    <property type="nucleotide sequence ID" value="NZ_CP011074.1"/>
</dbReference>
<dbReference type="CDD" id="cd12822">
    <property type="entry name" value="TmCorA-like"/>
    <property type="match status" value="1"/>
</dbReference>
<keyword evidence="7 12" id="KW-1133">Transmembrane helix</keyword>
<dbReference type="NCBIfam" id="TIGR00383">
    <property type="entry name" value="corA"/>
    <property type="match status" value="1"/>
</dbReference>
<evidence type="ECO:0000256" key="7">
    <source>
        <dbReference type="ARBA" id="ARBA00022989"/>
    </source>
</evidence>
<sequence length="311" mass="36826">MKIYLIENGTMTPVEDIEITIRPPANGFYWIQAGLFDLDILQHLFHLHPLAIEDCIDEEEQRPKLEVYHDHYFIVSNSIQFQNEDIFLREVNIFLGGHYVITVSKFEIDEIHIFPSIIREEEIHSSDFFLYFFMDQLIESYFDVMEEIQDLIENLEEQVLLKAKNTHLSQIVGLRREILYAKKMMAPQRDLIHALQTKELSLISLNLRKYFIDIHENAVKIVENFETFRELIGNVREAYQSSISNRTNEIMRIFTALTTIFMPLTVVTGIYGMNFDVMPELHTNYGYFIVLIIMFTLATTMYVIFKKRDWL</sequence>
<dbReference type="InterPro" id="IPR045863">
    <property type="entry name" value="CorA_TM1_TM2"/>
</dbReference>
<comment type="catalytic activity">
    <reaction evidence="10">
        <text>Mg(2+)(in) = Mg(2+)(out)</text>
        <dbReference type="Rhea" id="RHEA:29827"/>
        <dbReference type="ChEBI" id="CHEBI:18420"/>
    </reaction>
</comment>
<name>A0A0F7BYZ8_BRELA</name>
<evidence type="ECO:0000256" key="8">
    <source>
        <dbReference type="ARBA" id="ARBA00023065"/>
    </source>
</evidence>
<evidence type="ECO:0000256" key="2">
    <source>
        <dbReference type="ARBA" id="ARBA00009765"/>
    </source>
</evidence>